<accession>A0A108T2R5</accession>
<dbReference type="STRING" id="46506.AA415_03012"/>
<reference evidence="1 2" key="1">
    <citation type="journal article" date="2016" name="BMC Genomics">
        <title>Type VI secretion systems of human gut Bacteroidales segregate into three genetic architectures, two of which are contained on mobile genetic elements.</title>
        <authorList>
            <person name="Coyne M.J."/>
            <person name="Roelofs K.G."/>
            <person name="Comstock L.E."/>
        </authorList>
    </citation>
    <scope>NUCLEOTIDE SEQUENCE [LARGE SCALE GENOMIC DNA]</scope>
    <source>
        <strain evidence="1 2">CL09T03C01</strain>
    </source>
</reference>
<keyword evidence="2" id="KW-1185">Reference proteome</keyword>
<proteinExistence type="predicted"/>
<sequence length="55" mass="6333">MKETEPKQASTPTKQVLVFSTRLRQDIQTACRQLENGEGQEDVTINKEVKSWLNK</sequence>
<evidence type="ECO:0000313" key="2">
    <source>
        <dbReference type="Proteomes" id="UP000056419"/>
    </source>
</evidence>
<comment type="caution">
    <text evidence="1">The sequence shown here is derived from an EMBL/GenBank/DDBJ whole genome shotgun (WGS) entry which is preliminary data.</text>
</comment>
<gene>
    <name evidence="1" type="ORF">AA415_03012</name>
</gene>
<evidence type="ECO:0000313" key="1">
    <source>
        <dbReference type="EMBL" id="KWR52163.1"/>
    </source>
</evidence>
<name>A0A108T2R5_BACSE</name>
<dbReference type="EMBL" id="LRGC01000023">
    <property type="protein sequence ID" value="KWR52163.1"/>
    <property type="molecule type" value="Genomic_DNA"/>
</dbReference>
<dbReference type="GeneID" id="60419960"/>
<dbReference type="Proteomes" id="UP000056419">
    <property type="component" value="Unassembled WGS sequence"/>
</dbReference>
<dbReference type="RefSeq" id="WP_005652253.1">
    <property type="nucleotide sequence ID" value="NZ_CP081913.1"/>
</dbReference>
<protein>
    <submittedName>
        <fullName evidence="1">Uncharacterized protein</fullName>
    </submittedName>
</protein>
<organism evidence="1 2">
    <name type="scientific">Bacteroides stercoris</name>
    <dbReference type="NCBI Taxonomy" id="46506"/>
    <lineage>
        <taxon>Bacteria</taxon>
        <taxon>Pseudomonadati</taxon>
        <taxon>Bacteroidota</taxon>
        <taxon>Bacteroidia</taxon>
        <taxon>Bacteroidales</taxon>
        <taxon>Bacteroidaceae</taxon>
        <taxon>Bacteroides</taxon>
    </lineage>
</organism>
<dbReference type="PATRIC" id="fig|46506.5.peg.3248"/>
<dbReference type="AlphaFoldDB" id="A0A108T2R5"/>